<keyword evidence="4" id="KW-0067">ATP-binding</keyword>
<dbReference type="AlphaFoldDB" id="A0AAD5CAL0"/>
<feature type="domain" description="DAGKc" evidence="5">
    <location>
        <begin position="87"/>
        <end position="187"/>
    </location>
</feature>
<dbReference type="Pfam" id="PF00781">
    <property type="entry name" value="DAGK_cat"/>
    <property type="match status" value="1"/>
</dbReference>
<feature type="non-terminal residue" evidence="6">
    <location>
        <position position="414"/>
    </location>
</feature>
<dbReference type="GO" id="GO:0001727">
    <property type="term" value="F:lipid kinase activity"/>
    <property type="evidence" value="ECO:0007669"/>
    <property type="project" value="TreeGrafter"/>
</dbReference>
<dbReference type="EMBL" id="JAMZMK010008813">
    <property type="protein sequence ID" value="KAI7738438.1"/>
    <property type="molecule type" value="Genomic_DNA"/>
</dbReference>
<dbReference type="Gene3D" id="2.60.200.40">
    <property type="match status" value="1"/>
</dbReference>
<accession>A0AAD5CAL0</accession>
<dbReference type="GO" id="GO:0046512">
    <property type="term" value="P:sphingosine biosynthetic process"/>
    <property type="evidence" value="ECO:0007669"/>
    <property type="project" value="TreeGrafter"/>
</dbReference>
<dbReference type="PANTHER" id="PTHR12358">
    <property type="entry name" value="SPHINGOSINE KINASE"/>
    <property type="match status" value="1"/>
</dbReference>
<dbReference type="InterPro" id="IPR017438">
    <property type="entry name" value="ATP-NAD_kinase_N"/>
</dbReference>
<dbReference type="InterPro" id="IPR050187">
    <property type="entry name" value="Lipid_Phosphate_FormReg"/>
</dbReference>
<dbReference type="PANTHER" id="PTHR12358:SF31">
    <property type="entry name" value="ACYLGLYCEROL KINASE, MITOCHONDRIAL"/>
    <property type="match status" value="1"/>
</dbReference>
<keyword evidence="1" id="KW-0808">Transferase</keyword>
<evidence type="ECO:0000256" key="1">
    <source>
        <dbReference type="ARBA" id="ARBA00022679"/>
    </source>
</evidence>
<sequence>SVNGFKTLLTLSTDGILQWSDRGPHKRCLCLEKEVTGFSSSDNLIIVKALVGRQSLVRKRFVFEALSHESLRNLCDKIQGYIDSLETKYQLHAKEVSRSLDLTKYDGIICVSGDGILVEVVNGLLEREDWAAALKTPLGVVPAGTGNGMIKSLLDSAGEPCTPAHAVLAAIRGHKRSLDVATIWQGETVFFSVLMLAWGLISDIDIESEKYRWMGSARIDFYALKRILRLRKYNGSIHFVPAPGFEDVGEADGSCVDSMEPLKPRQRGYQGPRVNFKSFNWRKLDGPFVSVWLHNVPWGAEHTMAAPDAKFEDGYLDLIVMRQCPKLALISLMSKLNNGDHVKSPYVVYIKVKAVILEPGTRTGESEKEGIIDSDGEVLARGKGTYKSNLKSLMVYDKLQVVVDQGLATLFTPV</sequence>
<protein>
    <recommendedName>
        <fullName evidence="5">DAGKc domain-containing protein</fullName>
    </recommendedName>
</protein>
<evidence type="ECO:0000259" key="5">
    <source>
        <dbReference type="PROSITE" id="PS50146"/>
    </source>
</evidence>
<dbReference type="SMART" id="SM00046">
    <property type="entry name" value="DAGKc"/>
    <property type="match status" value="1"/>
</dbReference>
<dbReference type="Proteomes" id="UP001206925">
    <property type="component" value="Unassembled WGS sequence"/>
</dbReference>
<proteinExistence type="predicted"/>
<evidence type="ECO:0000256" key="3">
    <source>
        <dbReference type="ARBA" id="ARBA00022777"/>
    </source>
</evidence>
<keyword evidence="7" id="KW-1185">Reference proteome</keyword>
<comment type="caution">
    <text evidence="6">The sequence shown here is derived from an EMBL/GenBank/DDBJ whole genome shotgun (WGS) entry which is preliminary data.</text>
</comment>
<gene>
    <name evidence="6" type="ORF">M8C21_015668</name>
</gene>
<evidence type="ECO:0000313" key="7">
    <source>
        <dbReference type="Proteomes" id="UP001206925"/>
    </source>
</evidence>
<dbReference type="GO" id="GO:0016020">
    <property type="term" value="C:membrane"/>
    <property type="evidence" value="ECO:0007669"/>
    <property type="project" value="TreeGrafter"/>
</dbReference>
<dbReference type="Gene3D" id="3.40.50.10330">
    <property type="entry name" value="Probable inorganic polyphosphate/atp-NAD kinase, domain 1"/>
    <property type="match status" value="1"/>
</dbReference>
<reference evidence="6" key="1">
    <citation type="submission" date="2022-06" db="EMBL/GenBank/DDBJ databases">
        <title>Uncovering the hologenomic basis of an extraordinary plant invasion.</title>
        <authorList>
            <person name="Bieker V.C."/>
            <person name="Martin M.D."/>
            <person name="Gilbert T."/>
            <person name="Hodgins K."/>
            <person name="Battlay P."/>
            <person name="Petersen B."/>
            <person name="Wilson J."/>
        </authorList>
    </citation>
    <scope>NUCLEOTIDE SEQUENCE</scope>
    <source>
        <strain evidence="6">AA19_3_7</strain>
        <tissue evidence="6">Leaf</tissue>
    </source>
</reference>
<dbReference type="InterPro" id="IPR016064">
    <property type="entry name" value="NAD/diacylglycerol_kinase_sf"/>
</dbReference>
<evidence type="ECO:0000256" key="4">
    <source>
        <dbReference type="ARBA" id="ARBA00022840"/>
    </source>
</evidence>
<dbReference type="SUPFAM" id="SSF111331">
    <property type="entry name" value="NAD kinase/diacylglycerol kinase-like"/>
    <property type="match status" value="1"/>
</dbReference>
<evidence type="ECO:0000313" key="6">
    <source>
        <dbReference type="EMBL" id="KAI7738438.1"/>
    </source>
</evidence>
<dbReference type="PROSITE" id="PS50146">
    <property type="entry name" value="DAGK"/>
    <property type="match status" value="1"/>
</dbReference>
<dbReference type="InterPro" id="IPR045540">
    <property type="entry name" value="YegS/DAGK_C"/>
</dbReference>
<name>A0AAD5CAL0_AMBAR</name>
<dbReference type="InterPro" id="IPR001206">
    <property type="entry name" value="Diacylglycerol_kinase_cat_dom"/>
</dbReference>
<keyword evidence="2" id="KW-0547">Nucleotide-binding</keyword>
<dbReference type="GO" id="GO:0005524">
    <property type="term" value="F:ATP binding"/>
    <property type="evidence" value="ECO:0007669"/>
    <property type="project" value="UniProtKB-KW"/>
</dbReference>
<dbReference type="Pfam" id="PF19279">
    <property type="entry name" value="YegS_C"/>
    <property type="match status" value="1"/>
</dbReference>
<dbReference type="GO" id="GO:0005737">
    <property type="term" value="C:cytoplasm"/>
    <property type="evidence" value="ECO:0007669"/>
    <property type="project" value="TreeGrafter"/>
</dbReference>
<organism evidence="6 7">
    <name type="scientific">Ambrosia artemisiifolia</name>
    <name type="common">Common ragweed</name>
    <dbReference type="NCBI Taxonomy" id="4212"/>
    <lineage>
        <taxon>Eukaryota</taxon>
        <taxon>Viridiplantae</taxon>
        <taxon>Streptophyta</taxon>
        <taxon>Embryophyta</taxon>
        <taxon>Tracheophyta</taxon>
        <taxon>Spermatophyta</taxon>
        <taxon>Magnoliopsida</taxon>
        <taxon>eudicotyledons</taxon>
        <taxon>Gunneridae</taxon>
        <taxon>Pentapetalae</taxon>
        <taxon>asterids</taxon>
        <taxon>campanulids</taxon>
        <taxon>Asterales</taxon>
        <taxon>Asteraceae</taxon>
        <taxon>Asteroideae</taxon>
        <taxon>Heliantheae alliance</taxon>
        <taxon>Heliantheae</taxon>
        <taxon>Ambrosia</taxon>
    </lineage>
</organism>
<evidence type="ECO:0000256" key="2">
    <source>
        <dbReference type="ARBA" id="ARBA00022741"/>
    </source>
</evidence>
<keyword evidence="3" id="KW-0418">Kinase</keyword>